<evidence type="ECO:0000256" key="5">
    <source>
        <dbReference type="PROSITE-ProRule" id="PRU01091"/>
    </source>
</evidence>
<dbReference type="PANTHER" id="PTHR48111">
    <property type="entry name" value="REGULATOR OF RPOS"/>
    <property type="match status" value="1"/>
</dbReference>
<dbReference type="PANTHER" id="PTHR48111:SF40">
    <property type="entry name" value="PHOSPHATE REGULON TRANSCRIPTIONAL REGULATORY PROTEIN PHOB"/>
    <property type="match status" value="1"/>
</dbReference>
<dbReference type="InterPro" id="IPR036388">
    <property type="entry name" value="WH-like_DNA-bd_sf"/>
</dbReference>
<dbReference type="PROSITE" id="PS50110">
    <property type="entry name" value="RESPONSE_REGULATORY"/>
    <property type="match status" value="1"/>
</dbReference>
<dbReference type="GO" id="GO:0032993">
    <property type="term" value="C:protein-DNA complex"/>
    <property type="evidence" value="ECO:0007669"/>
    <property type="project" value="TreeGrafter"/>
</dbReference>
<dbReference type="Pfam" id="PF00072">
    <property type="entry name" value="Response_reg"/>
    <property type="match status" value="1"/>
</dbReference>
<reference evidence="8 11" key="2">
    <citation type="submission" date="2020-07" db="EMBL/GenBank/DDBJ databases">
        <title>The draft genome sequence of Maribacter polysiphoniae KCTC 22021.</title>
        <authorList>
            <person name="Mu L."/>
        </authorList>
    </citation>
    <scope>NUCLEOTIDE SEQUENCE [LARGE SCALE GENOMIC DNA]</scope>
    <source>
        <strain evidence="8 11">KCTC 22021</strain>
    </source>
</reference>
<feature type="domain" description="Response regulatory" evidence="6">
    <location>
        <begin position="6"/>
        <end position="120"/>
    </location>
</feature>
<dbReference type="SMART" id="SM00448">
    <property type="entry name" value="REC"/>
    <property type="match status" value="1"/>
</dbReference>
<evidence type="ECO:0000313" key="11">
    <source>
        <dbReference type="Proteomes" id="UP000651837"/>
    </source>
</evidence>
<feature type="modified residue" description="4-aspartylphosphate" evidence="4">
    <location>
        <position position="55"/>
    </location>
</feature>
<dbReference type="InterPro" id="IPR001867">
    <property type="entry name" value="OmpR/PhoB-type_DNA-bd"/>
</dbReference>
<dbReference type="EMBL" id="JACWLN010000015">
    <property type="protein sequence ID" value="MBD1262949.1"/>
    <property type="molecule type" value="Genomic_DNA"/>
</dbReference>
<evidence type="ECO:0000256" key="2">
    <source>
        <dbReference type="ARBA" id="ARBA00023012"/>
    </source>
</evidence>
<dbReference type="InterPro" id="IPR039420">
    <property type="entry name" value="WalR-like"/>
</dbReference>
<dbReference type="InterPro" id="IPR011006">
    <property type="entry name" value="CheY-like_superfamily"/>
</dbReference>
<evidence type="ECO:0000259" key="6">
    <source>
        <dbReference type="PROSITE" id="PS50110"/>
    </source>
</evidence>
<keyword evidence="11" id="KW-1185">Reference proteome</keyword>
<organism evidence="9 10">
    <name type="scientific">Maribacter polysiphoniae</name>
    <dbReference type="NCBI Taxonomy" id="429344"/>
    <lineage>
        <taxon>Bacteria</taxon>
        <taxon>Pseudomonadati</taxon>
        <taxon>Bacteroidota</taxon>
        <taxon>Flavobacteriia</taxon>
        <taxon>Flavobacteriales</taxon>
        <taxon>Flavobacteriaceae</taxon>
        <taxon>Maribacter</taxon>
    </lineage>
</organism>
<gene>
    <name evidence="8" type="ORF">HZY62_20325</name>
    <name evidence="9" type="ORF">LX92_04219</name>
</gene>
<evidence type="ECO:0000259" key="7">
    <source>
        <dbReference type="PROSITE" id="PS51755"/>
    </source>
</evidence>
<evidence type="ECO:0000256" key="3">
    <source>
        <dbReference type="ARBA" id="ARBA00023125"/>
    </source>
</evidence>
<dbReference type="SMART" id="SM00862">
    <property type="entry name" value="Trans_reg_C"/>
    <property type="match status" value="1"/>
</dbReference>
<dbReference type="PROSITE" id="PS51755">
    <property type="entry name" value="OMPR_PHOB"/>
    <property type="match status" value="1"/>
</dbReference>
<dbReference type="CDD" id="cd17574">
    <property type="entry name" value="REC_OmpR"/>
    <property type="match status" value="1"/>
</dbReference>
<dbReference type="OrthoDB" id="9790442at2"/>
<protein>
    <submittedName>
        <fullName evidence="9">DNA-binding response OmpR family regulator</fullName>
    </submittedName>
    <submittedName>
        <fullName evidence="8">Response regulator transcription factor</fullName>
    </submittedName>
</protein>
<dbReference type="Pfam" id="PF00486">
    <property type="entry name" value="Trans_reg_C"/>
    <property type="match status" value="1"/>
</dbReference>
<keyword evidence="1 4" id="KW-0597">Phosphoprotein</keyword>
<dbReference type="GO" id="GO:0000156">
    <property type="term" value="F:phosphorelay response regulator activity"/>
    <property type="evidence" value="ECO:0007669"/>
    <property type="project" value="TreeGrafter"/>
</dbReference>
<reference evidence="9 10" key="1">
    <citation type="submission" date="2018-05" db="EMBL/GenBank/DDBJ databases">
        <title>Genomic Encyclopedia of Archaeal and Bacterial Type Strains, Phase II (KMG-II): from individual species to whole genera.</title>
        <authorList>
            <person name="Goeker M."/>
        </authorList>
    </citation>
    <scope>NUCLEOTIDE SEQUENCE [LARGE SCALE GENOMIC DNA]</scope>
    <source>
        <strain evidence="9 10">DSM 23514</strain>
    </source>
</reference>
<accession>A0A316DNM4</accession>
<dbReference type="EMBL" id="QGGQ01000015">
    <property type="protein sequence ID" value="PWK19366.1"/>
    <property type="molecule type" value="Genomic_DNA"/>
</dbReference>
<dbReference type="Proteomes" id="UP000651837">
    <property type="component" value="Unassembled WGS sequence"/>
</dbReference>
<feature type="domain" description="OmpR/PhoB-type" evidence="7">
    <location>
        <begin position="133"/>
        <end position="230"/>
    </location>
</feature>
<dbReference type="Gene3D" id="1.10.10.10">
    <property type="entry name" value="Winged helix-like DNA-binding domain superfamily/Winged helix DNA-binding domain"/>
    <property type="match status" value="1"/>
</dbReference>
<dbReference type="Proteomes" id="UP000245667">
    <property type="component" value="Unassembled WGS sequence"/>
</dbReference>
<proteinExistence type="predicted"/>
<name>A0A316DNM4_9FLAO</name>
<evidence type="ECO:0000313" key="8">
    <source>
        <dbReference type="EMBL" id="MBD1262949.1"/>
    </source>
</evidence>
<evidence type="ECO:0000313" key="10">
    <source>
        <dbReference type="Proteomes" id="UP000245667"/>
    </source>
</evidence>
<dbReference type="GO" id="GO:0000976">
    <property type="term" value="F:transcription cis-regulatory region binding"/>
    <property type="evidence" value="ECO:0007669"/>
    <property type="project" value="TreeGrafter"/>
</dbReference>
<evidence type="ECO:0000313" key="9">
    <source>
        <dbReference type="EMBL" id="PWK19366.1"/>
    </source>
</evidence>
<dbReference type="SUPFAM" id="SSF52172">
    <property type="entry name" value="CheY-like"/>
    <property type="match status" value="1"/>
</dbReference>
<keyword evidence="3 5" id="KW-0238">DNA-binding</keyword>
<dbReference type="AlphaFoldDB" id="A0A316DNM4"/>
<comment type="caution">
    <text evidence="9">The sequence shown here is derived from an EMBL/GenBank/DDBJ whole genome shotgun (WGS) entry which is preliminary data.</text>
</comment>
<keyword evidence="2" id="KW-0902">Two-component regulatory system</keyword>
<dbReference type="RefSeq" id="WP_109654765.1">
    <property type="nucleotide sequence ID" value="NZ_JACWLN010000015.1"/>
</dbReference>
<dbReference type="CDD" id="cd00383">
    <property type="entry name" value="trans_reg_C"/>
    <property type="match status" value="1"/>
</dbReference>
<dbReference type="GO" id="GO:0005829">
    <property type="term" value="C:cytosol"/>
    <property type="evidence" value="ECO:0007669"/>
    <property type="project" value="TreeGrafter"/>
</dbReference>
<dbReference type="GO" id="GO:0006355">
    <property type="term" value="P:regulation of DNA-templated transcription"/>
    <property type="evidence" value="ECO:0007669"/>
    <property type="project" value="InterPro"/>
</dbReference>
<feature type="DNA-binding region" description="OmpR/PhoB-type" evidence="5">
    <location>
        <begin position="133"/>
        <end position="230"/>
    </location>
</feature>
<sequence>MGKKYSILLVEDDASLGYLLTEYLRMKDFDIIWEKEPTKVVDIIQSNRFDLAILDVMMVQMDGFTLAADIAKRFPDLPFIFLTARSLKVDVLKGFSLGALDYLKKPIDEEELVVRILALLDRLKRTPDHAGENSIFNIGMYRLNSSTQELFFESEVIHLTSRESELLKYLASHPNELCGHKGILETLWGNNDYFNRKSLNVFVTHLRKYLAHDPTLRIENVHGRGFILKTNVVKNK</sequence>
<evidence type="ECO:0000256" key="1">
    <source>
        <dbReference type="ARBA" id="ARBA00022553"/>
    </source>
</evidence>
<evidence type="ECO:0000256" key="4">
    <source>
        <dbReference type="PROSITE-ProRule" id="PRU00169"/>
    </source>
</evidence>
<dbReference type="Gene3D" id="3.40.50.2300">
    <property type="match status" value="1"/>
</dbReference>
<dbReference type="InterPro" id="IPR001789">
    <property type="entry name" value="Sig_transdc_resp-reg_receiver"/>
</dbReference>